<proteinExistence type="predicted"/>
<reference evidence="1 2" key="1">
    <citation type="journal article" date="2022" name="Genome Biol. Evol.">
        <title>The Spruce Budworm Genome: Reconstructing the Evolutionary History of Antifreeze Proteins.</title>
        <authorList>
            <person name="Beliveau C."/>
            <person name="Gagne P."/>
            <person name="Picq S."/>
            <person name="Vernygora O."/>
            <person name="Keeling C.I."/>
            <person name="Pinkney K."/>
            <person name="Doucet D."/>
            <person name="Wen F."/>
            <person name="Johnston J.S."/>
            <person name="Maaroufi H."/>
            <person name="Boyle B."/>
            <person name="Laroche J."/>
            <person name="Dewar K."/>
            <person name="Juretic N."/>
            <person name="Blackburn G."/>
            <person name="Nisole A."/>
            <person name="Brunet B."/>
            <person name="Brandao M."/>
            <person name="Lumley L."/>
            <person name="Duan J."/>
            <person name="Quan G."/>
            <person name="Lucarotti C.J."/>
            <person name="Roe A.D."/>
            <person name="Sperling F.A.H."/>
            <person name="Levesque R.C."/>
            <person name="Cusson M."/>
        </authorList>
    </citation>
    <scope>NUCLEOTIDE SEQUENCE [LARGE SCALE GENOMIC DNA]</scope>
    <source>
        <strain evidence="1">Glfc:IPQL:Cfum</strain>
    </source>
</reference>
<evidence type="ECO:0000313" key="1">
    <source>
        <dbReference type="EMBL" id="KAI8436627.1"/>
    </source>
</evidence>
<gene>
    <name evidence="1" type="ORF">MSG28_010128</name>
</gene>
<sequence>MQSASDVISSLFWFKDEGVEDEKKPDIVIIEQFVQHVEDFSSQYGSEISVSYTAFNLRGPPSNFPDYGDYPQAFVMNNRPIASQDFVEVSFEKAVYPLEVSVFETYNPGALVRIWALGPTMWYLLWEGEPEYVGDRPRIFNPPIRQVDVVTRVLRLEFNHRLLPYYTELDAVLLKGRQPASKSLDETILCVMKYLDMQSLCRCAQVNRHFNRLASDAILYRSIDLRPYWHCVQSEKLDLSWCGSHYMVHPNYVVNFLKDNGSELTHLRMNCCKFVNDDVLRAIVDTSTYLQELCLRSVEGCSDWLRLSQLTKLKRLDLYRTDITTTATVAIVLSNPDLQHLNVGSCKMISAMDEVALALGANCPNLISVDFWKSYSLTPIGIRALGNCRNLQELDVGWCLQAGEWLAWLSGGELRKLFLGALRGVCDRDLRALLPRMPKLTQLDLLGVRAVTPDIIDSILAECFELKLLDVSFCDQIEESQVSDWREQYPHVSIKRSFQCSNITAAPSDLFLDPIINGYNKNKMKMLLGLTLLSLFGAVTCDHHARTNQLPDRSTIVHLFEWKYKDIADECERFLGPKGFGGVQVRNCDLVGLKDLNQTMPYVQPKHMWPNDLKEIYKQLRNLNVDFGFAPNSKPYIFQEVIYYGNEAIQPSEYTHLGDVTEFRGLVTWGEGWGLGPSDTALAFIDNHDTQRSNDVLTYKESRAYKDDTCGNGWVCEHRWRQIYQMVAFRNAVKDTQIKNWWNNGNNQIAFSRGKRQGNECSGTKVSVNNQGKAQIYIPSAAEDMHLAIHVGKE</sequence>
<feature type="non-terminal residue" evidence="1">
    <location>
        <position position="794"/>
    </location>
</feature>
<organism evidence="1 2">
    <name type="scientific">Choristoneura fumiferana</name>
    <name type="common">Spruce budworm moth</name>
    <name type="synonym">Archips fumiferana</name>
    <dbReference type="NCBI Taxonomy" id="7141"/>
    <lineage>
        <taxon>Eukaryota</taxon>
        <taxon>Metazoa</taxon>
        <taxon>Ecdysozoa</taxon>
        <taxon>Arthropoda</taxon>
        <taxon>Hexapoda</taxon>
        <taxon>Insecta</taxon>
        <taxon>Pterygota</taxon>
        <taxon>Neoptera</taxon>
        <taxon>Endopterygota</taxon>
        <taxon>Lepidoptera</taxon>
        <taxon>Glossata</taxon>
        <taxon>Ditrysia</taxon>
        <taxon>Tortricoidea</taxon>
        <taxon>Tortricidae</taxon>
        <taxon>Tortricinae</taxon>
        <taxon>Choristoneura</taxon>
    </lineage>
</organism>
<keyword evidence="2" id="KW-1185">Reference proteome</keyword>
<evidence type="ECO:0000313" key="2">
    <source>
        <dbReference type="Proteomes" id="UP001064048"/>
    </source>
</evidence>
<protein>
    <submittedName>
        <fullName evidence="1">Uncharacterized protein</fullName>
    </submittedName>
</protein>
<dbReference type="EMBL" id="CM046117">
    <property type="protein sequence ID" value="KAI8436627.1"/>
    <property type="molecule type" value="Genomic_DNA"/>
</dbReference>
<dbReference type="Proteomes" id="UP001064048">
    <property type="component" value="Chromosome 17"/>
</dbReference>
<name>A0ACC0KJE4_CHOFU</name>
<accession>A0ACC0KJE4</accession>
<comment type="caution">
    <text evidence="1">The sequence shown here is derived from an EMBL/GenBank/DDBJ whole genome shotgun (WGS) entry which is preliminary data.</text>
</comment>